<protein>
    <submittedName>
        <fullName evidence="1">Uncharacterized protein</fullName>
    </submittedName>
</protein>
<dbReference type="GeneTree" id="ENSGT00910000148221"/>
<dbReference type="EMBL" id="CABD030100806">
    <property type="status" value="NOT_ANNOTATED_CDS"/>
    <property type="molecule type" value="Genomic_DNA"/>
</dbReference>
<dbReference type="InParanoid" id="A0A2I2YMP6"/>
<evidence type="ECO:0000313" key="1">
    <source>
        <dbReference type="Ensembl" id="ENSGGOP00000036232.1"/>
    </source>
</evidence>
<proteinExistence type="predicted"/>
<dbReference type="EMBL" id="CABD030100807">
    <property type="status" value="NOT_ANNOTATED_CDS"/>
    <property type="molecule type" value="Genomic_DNA"/>
</dbReference>
<dbReference type="Ensembl" id="ENSGGOT00000058422.1">
    <property type="protein sequence ID" value="ENSGGOP00000036232.1"/>
    <property type="gene ID" value="ENSGGOG00000036570.1"/>
</dbReference>
<dbReference type="Bgee" id="ENSGGOG00000036570">
    <property type="expression patterns" value="Expressed in testis"/>
</dbReference>
<dbReference type="Proteomes" id="UP000001519">
    <property type="component" value="Chromosome 16"/>
</dbReference>
<evidence type="ECO:0000313" key="2">
    <source>
        <dbReference type="Proteomes" id="UP000001519"/>
    </source>
</evidence>
<dbReference type="EMBL" id="CABD030100808">
    <property type="status" value="NOT_ANNOTATED_CDS"/>
    <property type="molecule type" value="Genomic_DNA"/>
</dbReference>
<reference evidence="2" key="1">
    <citation type="submission" date="2011-05" db="EMBL/GenBank/DDBJ databases">
        <title>Insights into the evolution of the great apes provided by the gorilla genome.</title>
        <authorList>
            <person name="Scally A."/>
        </authorList>
    </citation>
    <scope>NUCLEOTIDE SEQUENCE [LARGE SCALE GENOMIC DNA]</scope>
</reference>
<reference evidence="1" key="4">
    <citation type="submission" date="2025-09" db="UniProtKB">
        <authorList>
            <consortium name="Ensembl"/>
        </authorList>
    </citation>
    <scope>IDENTIFICATION</scope>
</reference>
<reference evidence="1 2" key="2">
    <citation type="journal article" date="2012" name="Nature">
        <title>Insights into hominid evolution from the gorilla genome sequence.</title>
        <authorList>
            <person name="Scally A."/>
            <person name="Dutheil J.Y."/>
            <person name="Hillier L.W."/>
            <person name="Jordan G.E."/>
            <person name="Goodhead I."/>
            <person name="Herrero J."/>
            <person name="Hobolth A."/>
            <person name="Lappalainen T."/>
            <person name="Mailund T."/>
            <person name="Marques-Bonet T."/>
            <person name="McCarthy S."/>
            <person name="Montgomery S.H."/>
            <person name="Schwalie P.C."/>
            <person name="Tang Y.A."/>
            <person name="Ward M.C."/>
            <person name="Xue Y."/>
            <person name="Yngvadottir B."/>
            <person name="Alkan C."/>
            <person name="Andersen L.N."/>
            <person name="Ayub Q."/>
            <person name="Ball E.V."/>
            <person name="Beal K."/>
            <person name="Bradley B.J."/>
            <person name="Chen Y."/>
            <person name="Clee C.M."/>
            <person name="Fitzgerald S."/>
            <person name="Graves T.A."/>
            <person name="Gu Y."/>
            <person name="Heath P."/>
            <person name="Heger A."/>
            <person name="Karakoc E."/>
            <person name="Kolb-Kokocinski A."/>
            <person name="Laird G.K."/>
            <person name="Lunter G."/>
            <person name="Meader S."/>
            <person name="Mort M."/>
            <person name="Mullikin J.C."/>
            <person name="Munch K."/>
            <person name="O'Connor T.D."/>
            <person name="Phillips A.D."/>
            <person name="Prado-Martinez J."/>
            <person name="Rogers A.S."/>
            <person name="Sajjadian S."/>
            <person name="Schmidt D."/>
            <person name="Shaw K."/>
            <person name="Simpson J.T."/>
            <person name="Stenson P.D."/>
            <person name="Turner D.J."/>
            <person name="Vigilant L."/>
            <person name="Vilella A.J."/>
            <person name="Whitener W."/>
            <person name="Zhu B."/>
            <person name="Cooper D.N."/>
            <person name="de Jong P."/>
            <person name="Dermitzakis E.T."/>
            <person name="Eichler E.E."/>
            <person name="Flicek P."/>
            <person name="Goldman N."/>
            <person name="Mundy N.I."/>
            <person name="Ning Z."/>
            <person name="Odom D.T."/>
            <person name="Ponting C.P."/>
            <person name="Quail M.A."/>
            <person name="Ryder O.A."/>
            <person name="Searle S.M."/>
            <person name="Warren W.C."/>
            <person name="Wilson R.K."/>
            <person name="Schierup M.H."/>
            <person name="Rogers J."/>
            <person name="Tyler-Smith C."/>
            <person name="Durbin R."/>
        </authorList>
    </citation>
    <scope>NUCLEOTIDE SEQUENCE [LARGE SCALE GENOMIC DNA]</scope>
</reference>
<dbReference type="EMBL" id="CABD030100804">
    <property type="status" value="NOT_ANNOTATED_CDS"/>
    <property type="molecule type" value="Genomic_DNA"/>
</dbReference>
<accession>A0A2I2YMP6</accession>
<dbReference type="EMBL" id="CABD030100805">
    <property type="status" value="NOT_ANNOTATED_CDS"/>
    <property type="molecule type" value="Genomic_DNA"/>
</dbReference>
<reference evidence="1" key="3">
    <citation type="submission" date="2025-08" db="UniProtKB">
        <authorList>
            <consortium name="Ensembl"/>
        </authorList>
    </citation>
    <scope>IDENTIFICATION</scope>
</reference>
<dbReference type="AlphaFoldDB" id="A0A2I2YMP6"/>
<sequence>MSNLSASHTEPEAGVVAPLNVRRREELENPVGPGGGIILVGPNGRTGPVCSTFLGNSIPL</sequence>
<name>A0A2I2YMP6_GORGO</name>
<organism evidence="1 2">
    <name type="scientific">Gorilla gorilla gorilla</name>
    <name type="common">Western lowland gorilla</name>
    <dbReference type="NCBI Taxonomy" id="9595"/>
    <lineage>
        <taxon>Eukaryota</taxon>
        <taxon>Metazoa</taxon>
        <taxon>Chordata</taxon>
        <taxon>Craniata</taxon>
        <taxon>Vertebrata</taxon>
        <taxon>Euteleostomi</taxon>
        <taxon>Mammalia</taxon>
        <taxon>Eutheria</taxon>
        <taxon>Euarchontoglires</taxon>
        <taxon>Primates</taxon>
        <taxon>Haplorrhini</taxon>
        <taxon>Catarrhini</taxon>
        <taxon>Hominidae</taxon>
        <taxon>Gorilla</taxon>
    </lineage>
</organism>
<keyword evidence="2" id="KW-1185">Reference proteome</keyword>